<proteinExistence type="predicted"/>
<feature type="compositionally biased region" description="Low complexity" evidence="1">
    <location>
        <begin position="155"/>
        <end position="169"/>
    </location>
</feature>
<feature type="compositionally biased region" description="Polar residues" evidence="1">
    <location>
        <begin position="963"/>
        <end position="978"/>
    </location>
</feature>
<dbReference type="Pfam" id="PF08737">
    <property type="entry name" value="Rgp1"/>
    <property type="match status" value="1"/>
</dbReference>
<comment type="caution">
    <text evidence="2">The sequence shown here is derived from an EMBL/GenBank/DDBJ whole genome shotgun (WGS) entry which is preliminary data.</text>
</comment>
<feature type="region of interest" description="Disordered" evidence="1">
    <location>
        <begin position="285"/>
        <end position="363"/>
    </location>
</feature>
<dbReference type="Proteomes" id="UP000629468">
    <property type="component" value="Unassembled WGS sequence"/>
</dbReference>
<evidence type="ECO:0000256" key="1">
    <source>
        <dbReference type="SAM" id="MobiDB-lite"/>
    </source>
</evidence>
<evidence type="ECO:0008006" key="4">
    <source>
        <dbReference type="Google" id="ProtNLM"/>
    </source>
</evidence>
<dbReference type="AlphaFoldDB" id="A0A8H7KMR9"/>
<feature type="compositionally biased region" description="Low complexity" evidence="1">
    <location>
        <begin position="625"/>
        <end position="653"/>
    </location>
</feature>
<sequence length="1045" mass="114771">MPVRVEISPSQSSFFAGEPFSAKITFTNVAAPEPSPARSHKRGAHSISSAPLARPPTSPGLPPRKSSAFARDAIPVRRGLVGSPIAHDKQLFIETRQSPIPASLSRTNTLPLSSDHPHARKPSLIDGQLDVLSPSISLNPISESSRIVTSPPSTPRVSSPLSPSYSHPPFQSSPSPNTVQAYPSIATTPRPFYSHHRRFSQHIGLGHPPTPQSAFTSTFPTTKSNNNTELVLYSYAQLVGTAHILPEIINNNNDGIPQPTTEQKVRLNRIRKMLIGRRAVVGGGSMDISRSMHRGNGLGGGRGGLQPQPQPISRIKLGAQQQQQRQQHTRSTSFSQSLISLISPTPSSTTNNPSFKSSSSDNVSMPGGGYGLGLGLGISSNTSNTSNNHHNNNNNNMNNYPDEIIDPELALPTFEAQPTMLAVDLRLAPGESKTYTYSIKLPEILPPTYKGRTLSFSYELVVGTCRASSTLPTATSRNLTGGDNGNGSVSRVMKVPIRVYNHVSVDCPMRVYDVLWPVMHNRRRRSGGGGGKGKEVMVVVGGIPEVQGRVVEEKDDEEEEGEYWDRKTGRRLNGTIRGRGKEDELSLDDLRRYSERLLNSLPPLPRAMNGNAKVVEEEEEEEIVSPQSFSHSQISSSSSLTLSDSSLPLPSQPTDTRKAGQSKMEEGRRREEEEDEEEEEEQEDDKSGSLISGCREAVEILTRVPKKASYDVNKEGTRVAVLTFTKSAYRLGETVVGVVEVNERIGRTRVLQLSAILEAHEVLPKSIIGTLPPQGGPGQAGRGLKKAYAEHYAAFTSNMLRTTFALDIPSDASPAFRVKIDDNDNDNDDDEDDNNNMGGLEWKIRLCLLVAVASEDSDKGTEGVMFRCLERDGGRGEWGSAWCAPKRFVPLEKKREKPIGRRKEKRMVVEGEEGKKNNTRSWTRVLVDSMWNAVSGLGIEEDDEEEEERQRRRKGNGWYIGKNEQQQQNDITTTSTNYDGIKPDLAGGIGRGVDFSGDDENNNENENEEEAVWKEVKLETVECEVPIRVWPGNTAFRAVDVVFDV</sequence>
<dbReference type="EMBL" id="JABXXO010000001">
    <property type="protein sequence ID" value="KAF7785199.1"/>
    <property type="molecule type" value="Genomic_DNA"/>
</dbReference>
<gene>
    <name evidence="2" type="ORF">Agabi119p4_1364</name>
</gene>
<protein>
    <recommendedName>
        <fullName evidence="4">Rgp1-domain-containing protein</fullName>
    </recommendedName>
</protein>
<dbReference type="PANTHER" id="PTHR12507">
    <property type="entry name" value="REDUCED GROWTH PHENOTYPE 1 RGP1, YEAST -RELATED"/>
    <property type="match status" value="1"/>
</dbReference>
<feature type="region of interest" description="Disordered" evidence="1">
    <location>
        <begin position="601"/>
        <end position="692"/>
    </location>
</feature>
<feature type="compositionally biased region" description="Low complexity" evidence="1">
    <location>
        <begin position="320"/>
        <end position="363"/>
    </location>
</feature>
<feature type="region of interest" description="Disordered" evidence="1">
    <location>
        <begin position="31"/>
        <end position="70"/>
    </location>
</feature>
<reference evidence="2 3" key="1">
    <citation type="journal article" name="Sci. Rep.">
        <title>Telomere-to-telomere assembled and centromere annotated genomes of the two main subspecies of the button mushroom Agaricus bisporus reveal especially polymorphic chromosome ends.</title>
        <authorList>
            <person name="Sonnenberg A.S.M."/>
            <person name="Sedaghat-Telgerd N."/>
            <person name="Lavrijssen B."/>
            <person name="Ohm R.A."/>
            <person name="Hendrickx P.M."/>
            <person name="Scholtmeijer K."/>
            <person name="Baars J.J.P."/>
            <person name="van Peer A."/>
        </authorList>
    </citation>
    <scope>NUCLEOTIDE SEQUENCE [LARGE SCALE GENOMIC DNA]</scope>
    <source>
        <strain evidence="2 3">H119_p4</strain>
    </source>
</reference>
<feature type="compositionally biased region" description="Polar residues" evidence="1">
    <location>
        <begin position="102"/>
        <end position="112"/>
    </location>
</feature>
<feature type="region of interest" description="Disordered" evidence="1">
    <location>
        <begin position="938"/>
        <end position="1010"/>
    </location>
</feature>
<feature type="compositionally biased region" description="Polar residues" evidence="1">
    <location>
        <begin position="170"/>
        <end position="180"/>
    </location>
</feature>
<evidence type="ECO:0000313" key="2">
    <source>
        <dbReference type="EMBL" id="KAF7785199.1"/>
    </source>
</evidence>
<feature type="compositionally biased region" description="Basic and acidic residues" evidence="1">
    <location>
        <begin position="655"/>
        <end position="671"/>
    </location>
</feature>
<accession>A0A8H7KMR9</accession>
<feature type="compositionally biased region" description="Acidic residues" evidence="1">
    <location>
        <begin position="996"/>
        <end position="1010"/>
    </location>
</feature>
<evidence type="ECO:0000313" key="3">
    <source>
        <dbReference type="Proteomes" id="UP000629468"/>
    </source>
</evidence>
<organism evidence="2 3">
    <name type="scientific">Agaricus bisporus var. burnettii</name>
    <dbReference type="NCBI Taxonomy" id="192524"/>
    <lineage>
        <taxon>Eukaryota</taxon>
        <taxon>Fungi</taxon>
        <taxon>Dikarya</taxon>
        <taxon>Basidiomycota</taxon>
        <taxon>Agaricomycotina</taxon>
        <taxon>Agaricomycetes</taxon>
        <taxon>Agaricomycetidae</taxon>
        <taxon>Agaricales</taxon>
        <taxon>Agaricineae</taxon>
        <taxon>Agaricaceae</taxon>
        <taxon>Agaricus</taxon>
    </lineage>
</organism>
<name>A0A8H7KMR9_AGABI</name>
<feature type="compositionally biased region" description="Acidic residues" evidence="1">
    <location>
        <begin position="672"/>
        <end position="684"/>
    </location>
</feature>
<dbReference type="InterPro" id="IPR014848">
    <property type="entry name" value="Rgp1"/>
</dbReference>
<feature type="region of interest" description="Disordered" evidence="1">
    <location>
        <begin position="143"/>
        <end position="180"/>
    </location>
</feature>
<feature type="region of interest" description="Disordered" evidence="1">
    <location>
        <begin position="102"/>
        <end position="122"/>
    </location>
</feature>
<feature type="compositionally biased region" description="Pro residues" evidence="1">
    <location>
        <begin position="53"/>
        <end position="62"/>
    </location>
</feature>